<keyword evidence="3" id="KW-1185">Reference proteome</keyword>
<dbReference type="EMBL" id="SJPY01000005">
    <property type="protein sequence ID" value="TWU40274.1"/>
    <property type="molecule type" value="Genomic_DNA"/>
</dbReference>
<accession>A0A5C6DVF8</accession>
<feature type="transmembrane region" description="Helical" evidence="1">
    <location>
        <begin position="12"/>
        <end position="34"/>
    </location>
</feature>
<keyword evidence="1" id="KW-0472">Membrane</keyword>
<keyword evidence="1" id="KW-0812">Transmembrane</keyword>
<feature type="transmembrane region" description="Helical" evidence="1">
    <location>
        <begin position="87"/>
        <end position="110"/>
    </location>
</feature>
<protein>
    <submittedName>
        <fullName evidence="2">Uncharacterized protein</fullName>
    </submittedName>
</protein>
<evidence type="ECO:0000256" key="1">
    <source>
        <dbReference type="SAM" id="Phobius"/>
    </source>
</evidence>
<evidence type="ECO:0000313" key="2">
    <source>
        <dbReference type="EMBL" id="TWU40274.1"/>
    </source>
</evidence>
<organism evidence="2 3">
    <name type="scientific">Novipirellula aureliae</name>
    <dbReference type="NCBI Taxonomy" id="2527966"/>
    <lineage>
        <taxon>Bacteria</taxon>
        <taxon>Pseudomonadati</taxon>
        <taxon>Planctomycetota</taxon>
        <taxon>Planctomycetia</taxon>
        <taxon>Pirellulales</taxon>
        <taxon>Pirellulaceae</taxon>
        <taxon>Novipirellula</taxon>
    </lineage>
</organism>
<evidence type="ECO:0000313" key="3">
    <source>
        <dbReference type="Proteomes" id="UP000315471"/>
    </source>
</evidence>
<gene>
    <name evidence="2" type="ORF">Q31b_36210</name>
</gene>
<sequence>MLTWLDPEPAFLAFRLFSVAVYSIPLFLVSHLLLRSSSSTESALRAVVAGSVFGTFPSEFLCPRELIYWLRDNITDSANALLDLVTYYAFDLLVALLVEIVLVSLFRLAYRRLANSKYLPHLGRDRIPDNQTMNRSRPRRFAVI</sequence>
<comment type="caution">
    <text evidence="2">The sequence shown here is derived from an EMBL/GenBank/DDBJ whole genome shotgun (WGS) entry which is preliminary data.</text>
</comment>
<proteinExistence type="predicted"/>
<reference evidence="2 3" key="1">
    <citation type="submission" date="2019-02" db="EMBL/GenBank/DDBJ databases">
        <title>Deep-cultivation of Planctomycetes and their phenomic and genomic characterization uncovers novel biology.</title>
        <authorList>
            <person name="Wiegand S."/>
            <person name="Jogler M."/>
            <person name="Boedeker C."/>
            <person name="Pinto D."/>
            <person name="Vollmers J."/>
            <person name="Rivas-Marin E."/>
            <person name="Kohn T."/>
            <person name="Peeters S.H."/>
            <person name="Heuer A."/>
            <person name="Rast P."/>
            <person name="Oberbeckmann S."/>
            <person name="Bunk B."/>
            <person name="Jeske O."/>
            <person name="Meyerdierks A."/>
            <person name="Storesund J.E."/>
            <person name="Kallscheuer N."/>
            <person name="Luecker S."/>
            <person name="Lage O.M."/>
            <person name="Pohl T."/>
            <person name="Merkel B.J."/>
            <person name="Hornburger P."/>
            <person name="Mueller R.-W."/>
            <person name="Bruemmer F."/>
            <person name="Labrenz M."/>
            <person name="Spormann A.M."/>
            <person name="Op Den Camp H."/>
            <person name="Overmann J."/>
            <person name="Amann R."/>
            <person name="Jetten M.S.M."/>
            <person name="Mascher T."/>
            <person name="Medema M.H."/>
            <person name="Devos D.P."/>
            <person name="Kaster A.-K."/>
            <person name="Ovreas L."/>
            <person name="Rohde M."/>
            <person name="Galperin M.Y."/>
            <person name="Jogler C."/>
        </authorList>
    </citation>
    <scope>NUCLEOTIDE SEQUENCE [LARGE SCALE GENOMIC DNA]</scope>
    <source>
        <strain evidence="2 3">Q31b</strain>
    </source>
</reference>
<dbReference type="Proteomes" id="UP000315471">
    <property type="component" value="Unassembled WGS sequence"/>
</dbReference>
<dbReference type="AlphaFoldDB" id="A0A5C6DVF8"/>
<name>A0A5C6DVF8_9BACT</name>
<keyword evidence="1" id="KW-1133">Transmembrane helix</keyword>